<reference evidence="4 5" key="1">
    <citation type="submission" date="2023-10" db="EMBL/GenBank/DDBJ databases">
        <title>Chromosome-scale genome assembly provides insights into flower coloration mechanisms of Canna indica.</title>
        <authorList>
            <person name="Li C."/>
        </authorList>
    </citation>
    <scope>NUCLEOTIDE SEQUENCE [LARGE SCALE GENOMIC DNA]</scope>
    <source>
        <tissue evidence="4">Flower</tissue>
    </source>
</reference>
<dbReference type="InterPro" id="IPR058980">
    <property type="entry name" value="Glyco_transf_N"/>
</dbReference>
<proteinExistence type="inferred from homology"/>
<dbReference type="FunFam" id="3.40.50.2000:FF:000238">
    <property type="entry name" value="Glycosyltransferase"/>
    <property type="match status" value="1"/>
</dbReference>
<dbReference type="EMBL" id="CP136893">
    <property type="protein sequence ID" value="WOL06193.1"/>
    <property type="molecule type" value="Genomic_DNA"/>
</dbReference>
<evidence type="ECO:0000313" key="4">
    <source>
        <dbReference type="EMBL" id="WOL06193.1"/>
    </source>
</evidence>
<keyword evidence="5" id="KW-1185">Reference proteome</keyword>
<organism evidence="4 5">
    <name type="scientific">Canna indica</name>
    <name type="common">Indian-shot</name>
    <dbReference type="NCBI Taxonomy" id="4628"/>
    <lineage>
        <taxon>Eukaryota</taxon>
        <taxon>Viridiplantae</taxon>
        <taxon>Streptophyta</taxon>
        <taxon>Embryophyta</taxon>
        <taxon>Tracheophyta</taxon>
        <taxon>Spermatophyta</taxon>
        <taxon>Magnoliopsida</taxon>
        <taxon>Liliopsida</taxon>
        <taxon>Zingiberales</taxon>
        <taxon>Cannaceae</taxon>
        <taxon>Canna</taxon>
    </lineage>
</organism>
<dbReference type="AlphaFoldDB" id="A0AAQ3QEF2"/>
<protein>
    <recommendedName>
        <fullName evidence="3">Glycosyltransferase N-terminal domain-containing protein</fullName>
    </recommendedName>
</protein>
<sequence>MARLQSNAAIDVAVVMVPLPAQGHLNQFLHLSRLLAARGVPVHYVGSAAHNRQVRDRSPCPDHGGDPAASRPIHFHDLPLPQYSSPAPVADAAVKFPGHLQPVFEAVRHLLSPLADLVRSLASSSRRVILIHDSPMTFAAGAVASLPNVEAFCFHTISAIAGFFFRWELRGKPREPAVDALELPQVANDGCLTNQFMDFVHSQQQMAATDSGRLFNTCRAIEGMFIDLVAREPGWDEKKTFAIGPLNPIISNKAAGGGGRRHACMDWLDQQLPASVLYVSFGTTSTFSDEQVAELAAGLEASGQRFLWVLRDADRADIYADSDEGTGEKENLPSEYYRRVEGRGKVVCGWAPQLEILSHPSTGGFMSHCGWNSCVESFSAGVAILAWPMHSDQPRNAVLVTHVLRVGFPVHDWERRAELVPAEAIRRSVERLLSGGAEGEEVRRRARELGDEVRRAMAEGGSSKADLDAFVAHISR</sequence>
<dbReference type="CDD" id="cd03784">
    <property type="entry name" value="GT1_Gtf-like"/>
    <property type="match status" value="1"/>
</dbReference>
<comment type="similarity">
    <text evidence="1">Belongs to the UDP-glycosyltransferase family.</text>
</comment>
<keyword evidence="2" id="KW-0808">Transferase</keyword>
<dbReference type="GO" id="GO:0009690">
    <property type="term" value="P:cytokinin metabolic process"/>
    <property type="evidence" value="ECO:0007669"/>
    <property type="project" value="UniProtKB-ARBA"/>
</dbReference>
<name>A0AAQ3QEF2_9LILI</name>
<dbReference type="Pfam" id="PF26168">
    <property type="entry name" value="Glyco_transf_N"/>
    <property type="match status" value="1"/>
</dbReference>
<dbReference type="PANTHER" id="PTHR48044">
    <property type="entry name" value="GLYCOSYLTRANSFERASE"/>
    <property type="match status" value="1"/>
</dbReference>
<dbReference type="Gene3D" id="3.40.50.2000">
    <property type="entry name" value="Glycogen Phosphorylase B"/>
    <property type="match status" value="2"/>
</dbReference>
<dbReference type="GO" id="GO:0050404">
    <property type="term" value="F:zeatin O-beta-D-xylosyltransferase activity"/>
    <property type="evidence" value="ECO:0007669"/>
    <property type="project" value="UniProtKB-ARBA"/>
</dbReference>
<dbReference type="InterPro" id="IPR002213">
    <property type="entry name" value="UDP_glucos_trans"/>
</dbReference>
<dbReference type="Pfam" id="PF00201">
    <property type="entry name" value="UDPGT"/>
    <property type="match status" value="1"/>
</dbReference>
<dbReference type="Proteomes" id="UP001327560">
    <property type="component" value="Chromosome 4"/>
</dbReference>
<evidence type="ECO:0000259" key="3">
    <source>
        <dbReference type="Pfam" id="PF26168"/>
    </source>
</evidence>
<evidence type="ECO:0000313" key="5">
    <source>
        <dbReference type="Proteomes" id="UP001327560"/>
    </source>
</evidence>
<dbReference type="SUPFAM" id="SSF53756">
    <property type="entry name" value="UDP-Glycosyltransferase/glycogen phosphorylase"/>
    <property type="match status" value="1"/>
</dbReference>
<dbReference type="PANTHER" id="PTHR48044:SF22">
    <property type="entry name" value="GLYCOSYLTRANSFERASE"/>
    <property type="match status" value="1"/>
</dbReference>
<feature type="domain" description="Glycosyltransferase N-terminal" evidence="3">
    <location>
        <begin position="11"/>
        <end position="248"/>
    </location>
</feature>
<evidence type="ECO:0000256" key="2">
    <source>
        <dbReference type="ARBA" id="ARBA00022679"/>
    </source>
</evidence>
<gene>
    <name evidence="4" type="ORF">Cni_G14925</name>
</gene>
<evidence type="ECO:0000256" key="1">
    <source>
        <dbReference type="ARBA" id="ARBA00009995"/>
    </source>
</evidence>
<dbReference type="FunFam" id="3.40.50.2000:FF:000060">
    <property type="entry name" value="Glycosyltransferase"/>
    <property type="match status" value="1"/>
</dbReference>
<accession>A0AAQ3QEF2</accession>